<evidence type="ECO:0000259" key="1">
    <source>
        <dbReference type="Pfam" id="PF25054"/>
    </source>
</evidence>
<proteinExistence type="predicted"/>
<feature type="domain" description="PHD-type zinc finger plants" evidence="1">
    <location>
        <begin position="33"/>
        <end position="54"/>
    </location>
</feature>
<keyword evidence="3" id="KW-1185">Reference proteome</keyword>
<dbReference type="EMBL" id="PNBA02000018">
    <property type="protein sequence ID" value="KAG6393687.1"/>
    <property type="molecule type" value="Genomic_DNA"/>
</dbReference>
<dbReference type="Pfam" id="PF25054">
    <property type="entry name" value="PHD_pln"/>
    <property type="match status" value="1"/>
</dbReference>
<evidence type="ECO:0000313" key="3">
    <source>
        <dbReference type="Proteomes" id="UP000298416"/>
    </source>
</evidence>
<reference evidence="2" key="2">
    <citation type="submission" date="2020-08" db="EMBL/GenBank/DDBJ databases">
        <title>Plant Genome Project.</title>
        <authorList>
            <person name="Zhang R.-G."/>
        </authorList>
    </citation>
    <scope>NUCLEOTIDE SEQUENCE</scope>
    <source>
        <strain evidence="2">Huo1</strain>
        <tissue evidence="2">Leaf</tissue>
    </source>
</reference>
<name>A0A8X8Z6A2_SALSN</name>
<organism evidence="2">
    <name type="scientific">Salvia splendens</name>
    <name type="common">Scarlet sage</name>
    <dbReference type="NCBI Taxonomy" id="180675"/>
    <lineage>
        <taxon>Eukaryota</taxon>
        <taxon>Viridiplantae</taxon>
        <taxon>Streptophyta</taxon>
        <taxon>Embryophyta</taxon>
        <taxon>Tracheophyta</taxon>
        <taxon>Spermatophyta</taxon>
        <taxon>Magnoliopsida</taxon>
        <taxon>eudicotyledons</taxon>
        <taxon>Gunneridae</taxon>
        <taxon>Pentapetalae</taxon>
        <taxon>asterids</taxon>
        <taxon>lamiids</taxon>
        <taxon>Lamiales</taxon>
        <taxon>Lamiaceae</taxon>
        <taxon>Nepetoideae</taxon>
        <taxon>Mentheae</taxon>
        <taxon>Salviinae</taxon>
        <taxon>Salvia</taxon>
        <taxon>Salvia subgen. Calosphace</taxon>
        <taxon>core Calosphace</taxon>
    </lineage>
</organism>
<dbReference type="InterPro" id="IPR056874">
    <property type="entry name" value="PHD_dom_pln"/>
</dbReference>
<comment type="caution">
    <text evidence="2">The sequence shown here is derived from an EMBL/GenBank/DDBJ whole genome shotgun (WGS) entry which is preliminary data.</text>
</comment>
<dbReference type="Proteomes" id="UP000298416">
    <property type="component" value="Unassembled WGS sequence"/>
</dbReference>
<protein>
    <recommendedName>
        <fullName evidence="1">PHD-type zinc finger plants domain-containing protein</fullName>
    </recommendedName>
</protein>
<reference evidence="2" key="1">
    <citation type="submission" date="2018-01" db="EMBL/GenBank/DDBJ databases">
        <authorList>
            <person name="Mao J.F."/>
        </authorList>
    </citation>
    <scope>NUCLEOTIDE SEQUENCE</scope>
    <source>
        <strain evidence="2">Huo1</strain>
        <tissue evidence="2">Leaf</tissue>
    </source>
</reference>
<evidence type="ECO:0000313" key="2">
    <source>
        <dbReference type="EMBL" id="KAG6393687.1"/>
    </source>
</evidence>
<sequence length="138" mass="15825">MKSVSHDPTFITPNQLLFIFTNFKPSTDFTFCCLCGDVGFSDKLFRCSHCRHRCYIQKEFIIGGIKQLRRQERRISCGKGRRKSIFSAASNLKVVTVTSFQLVFESITTSDQRLQRGGNDPATVVVTRKYCSGDERRR</sequence>
<accession>A0A8X8Z6A2</accession>
<dbReference type="AlphaFoldDB" id="A0A8X8Z6A2"/>
<gene>
    <name evidence="2" type="ORF">SASPL_147932</name>
</gene>